<feature type="transmembrane region" description="Helical" evidence="2">
    <location>
        <begin position="581"/>
        <end position="600"/>
    </location>
</feature>
<dbReference type="SUPFAM" id="SSF56112">
    <property type="entry name" value="Protein kinase-like (PK-like)"/>
    <property type="match status" value="1"/>
</dbReference>
<dbReference type="Pfam" id="PF03109">
    <property type="entry name" value="ABC1"/>
    <property type="match status" value="1"/>
</dbReference>
<dbReference type="EMBL" id="HG806438">
    <property type="protein sequence ID" value="CDW58881.1"/>
    <property type="molecule type" value="Genomic_DNA"/>
</dbReference>
<keyword evidence="2" id="KW-1133">Transmembrane helix</keyword>
<dbReference type="STRING" id="36087.A0A077ZEU5"/>
<comment type="similarity">
    <text evidence="1">Belongs to the protein kinase superfamily. ADCK protein kinase family.</text>
</comment>
<evidence type="ECO:0000256" key="2">
    <source>
        <dbReference type="SAM" id="Phobius"/>
    </source>
</evidence>
<dbReference type="InterPro" id="IPR007382">
    <property type="entry name" value="UPF0756_TM"/>
</dbReference>
<reference evidence="4" key="1">
    <citation type="submission" date="2014-01" db="EMBL/GenBank/DDBJ databases">
        <authorList>
            <person name="Aslett M."/>
        </authorList>
    </citation>
    <scope>NUCLEOTIDE SEQUENCE</scope>
</reference>
<dbReference type="OrthoDB" id="427480at2759"/>
<dbReference type="Proteomes" id="UP000030665">
    <property type="component" value="Unassembled WGS sequence"/>
</dbReference>
<gene>
    <name evidence="4" type="ORF">TTRE_0000720701</name>
</gene>
<dbReference type="AlphaFoldDB" id="A0A077ZEU5"/>
<reference evidence="4" key="2">
    <citation type="submission" date="2014-03" db="EMBL/GenBank/DDBJ databases">
        <title>The whipworm genome and dual-species transcriptomics of an intimate host-pathogen interaction.</title>
        <authorList>
            <person name="Foth B.J."/>
            <person name="Tsai I.J."/>
            <person name="Reid A.J."/>
            <person name="Bancroft A.J."/>
            <person name="Nichol S."/>
            <person name="Tracey A."/>
            <person name="Holroyd N."/>
            <person name="Cotton J.A."/>
            <person name="Stanley E.J."/>
            <person name="Zarowiecki M."/>
            <person name="Liu J.Z."/>
            <person name="Huckvale T."/>
            <person name="Cooper P.J."/>
            <person name="Grencis R.K."/>
            <person name="Berriman M."/>
        </authorList>
    </citation>
    <scope>NUCLEOTIDE SEQUENCE [LARGE SCALE GENOMIC DNA]</scope>
</reference>
<protein>
    <submittedName>
        <fullName evidence="4">ABC1 and DUF441 domain containing protein</fullName>
    </submittedName>
</protein>
<dbReference type="InterPro" id="IPR004147">
    <property type="entry name" value="ABC1_dom"/>
</dbReference>
<dbReference type="PANTHER" id="PTHR10566">
    <property type="entry name" value="CHAPERONE-ACTIVITY OF BC1 COMPLEX CABC1 -RELATED"/>
    <property type="match status" value="1"/>
</dbReference>
<feature type="transmembrane region" description="Helical" evidence="2">
    <location>
        <begin position="549"/>
        <end position="569"/>
    </location>
</feature>
<evidence type="ECO:0000259" key="3">
    <source>
        <dbReference type="Pfam" id="PF03109"/>
    </source>
</evidence>
<accession>A0A077ZEU5</accession>
<dbReference type="PANTHER" id="PTHR10566:SF113">
    <property type="entry name" value="PROTEIN ACTIVITY OF BC1 COMPLEX KINASE 7, CHLOROPLASTIC"/>
    <property type="match status" value="1"/>
</dbReference>
<dbReference type="CDD" id="cd05121">
    <property type="entry name" value="ABC1_ADCK3-like"/>
    <property type="match status" value="1"/>
</dbReference>
<evidence type="ECO:0000313" key="4">
    <source>
        <dbReference type="EMBL" id="CDW58881.1"/>
    </source>
</evidence>
<keyword evidence="5" id="KW-1185">Reference proteome</keyword>
<evidence type="ECO:0000256" key="1">
    <source>
        <dbReference type="ARBA" id="ARBA00009670"/>
    </source>
</evidence>
<organism evidence="4 5">
    <name type="scientific">Trichuris trichiura</name>
    <name type="common">Whipworm</name>
    <name type="synonym">Trichocephalus trichiurus</name>
    <dbReference type="NCBI Taxonomy" id="36087"/>
    <lineage>
        <taxon>Eukaryota</taxon>
        <taxon>Metazoa</taxon>
        <taxon>Ecdysozoa</taxon>
        <taxon>Nematoda</taxon>
        <taxon>Enoplea</taxon>
        <taxon>Dorylaimia</taxon>
        <taxon>Trichinellida</taxon>
        <taxon>Trichuridae</taxon>
        <taxon>Trichuris</taxon>
    </lineage>
</organism>
<name>A0A077ZEU5_TRITR</name>
<keyword evidence="2" id="KW-0472">Membrane</keyword>
<dbReference type="InterPro" id="IPR011009">
    <property type="entry name" value="Kinase-like_dom_sf"/>
</dbReference>
<proteinExistence type="inferred from homology"/>
<feature type="domain" description="ABC1 atypical kinase-like" evidence="3">
    <location>
        <begin position="133"/>
        <end position="388"/>
    </location>
</feature>
<keyword evidence="2" id="KW-0812">Transmembrane</keyword>
<feature type="transmembrane region" description="Helical" evidence="2">
    <location>
        <begin position="30"/>
        <end position="50"/>
    </location>
</feature>
<dbReference type="InterPro" id="IPR050154">
    <property type="entry name" value="UbiB_kinase"/>
</dbReference>
<evidence type="ECO:0000313" key="5">
    <source>
        <dbReference type="Proteomes" id="UP000030665"/>
    </source>
</evidence>
<dbReference type="Pfam" id="PF04284">
    <property type="entry name" value="DUF441"/>
    <property type="match status" value="1"/>
</dbReference>
<sequence length="609" mass="68895">MIATLAILVLKLIPHSDKFLSILNKQGINWGVTLISATILVPIATGDIVLKDLLNTLKSPLGWAATLCGVLVAVLSSKGVGLINQSPEVTVALVFEEVRKAFEELGPTFIKVGQMMSVRTDIFTLDFTKELRKLQDDVKTDDFDSVKALVEKELELPLTEIFESFDEQPFASASIAQAHHARLKNGQKVVAKVQHPGIASEIELDLSLFEKAIPIANWVPESKVIDLKNILKEIRVSLQNELDFQKELELAEEFYRLNNDWKEIRVPKMEPAYSSKKVIVMELMPGTNLKELINTKDEKIVQGETTYKELKKTISQLLIEHFMKEVFEDGFFHADPHPGNLLLQLMRKIGNIPYEITISRNEQLRPFRLNMSNTIIAIYSKDNQRITNAVHAICKQVGSFDEEKFTYELDDFLNRYLNLPVKEIDLQKVFSQVVIICHDNNLQIDDSVTMLIKAFGTLEGVIEDLNPDLSLFEVVAPFAQKYFLQQLNLKDELQETGLDYLTSLKALPKIPNRTLNVLDTFAKGKGKLNLELKNQHNFLERAEAMVNRLVIGLILSALVIGSSILVQTSPEGDTLISDLGVFGYSVAALSILFLVIESLYRRYRKWKER</sequence>